<keyword evidence="1" id="KW-0812">Transmembrane</keyword>
<keyword evidence="1" id="KW-1133">Transmembrane helix</keyword>
<protein>
    <submittedName>
        <fullName evidence="3">Type II CAAX prenyl endopeptidase Rce1 family protein</fullName>
    </submittedName>
</protein>
<organism evidence="3 4">
    <name type="scientific">Salinirubrum litoreum</name>
    <dbReference type="NCBI Taxonomy" id="1126234"/>
    <lineage>
        <taxon>Archaea</taxon>
        <taxon>Methanobacteriati</taxon>
        <taxon>Methanobacteriota</taxon>
        <taxon>Stenosarchaea group</taxon>
        <taxon>Halobacteria</taxon>
        <taxon>Halobacteriales</taxon>
        <taxon>Haloferacaceae</taxon>
        <taxon>Salinirubrum</taxon>
    </lineage>
</organism>
<gene>
    <name evidence="3" type="ORF">ACFPJ5_12465</name>
</gene>
<dbReference type="EMBL" id="JBHSKX010000002">
    <property type="protein sequence ID" value="MFC5367747.1"/>
    <property type="molecule type" value="Genomic_DNA"/>
</dbReference>
<name>A0ABD5RD40_9EURY</name>
<feature type="transmembrane region" description="Helical" evidence="1">
    <location>
        <begin position="16"/>
        <end position="38"/>
    </location>
</feature>
<dbReference type="RefSeq" id="WP_227229993.1">
    <property type="nucleotide sequence ID" value="NZ_JAJCVJ010000002.1"/>
</dbReference>
<feature type="transmembrane region" description="Helical" evidence="1">
    <location>
        <begin position="223"/>
        <end position="244"/>
    </location>
</feature>
<dbReference type="Proteomes" id="UP001596201">
    <property type="component" value="Unassembled WGS sequence"/>
</dbReference>
<reference evidence="3 4" key="1">
    <citation type="journal article" date="2019" name="Int. J. Syst. Evol. Microbiol.">
        <title>The Global Catalogue of Microorganisms (GCM) 10K type strain sequencing project: providing services to taxonomists for standard genome sequencing and annotation.</title>
        <authorList>
            <consortium name="The Broad Institute Genomics Platform"/>
            <consortium name="The Broad Institute Genome Sequencing Center for Infectious Disease"/>
            <person name="Wu L."/>
            <person name="Ma J."/>
        </authorList>
    </citation>
    <scope>NUCLEOTIDE SEQUENCE [LARGE SCALE GENOMIC DNA]</scope>
    <source>
        <strain evidence="3 4">CGMCC 1.12237</strain>
    </source>
</reference>
<feature type="transmembrane region" description="Helical" evidence="1">
    <location>
        <begin position="50"/>
        <end position="71"/>
    </location>
</feature>
<keyword evidence="1" id="KW-0472">Membrane</keyword>
<sequence>MTRTRTTLFGTDLRPPAVFVLATVVVSATALAVFRWLAPQLTLPTGLVGFLATTTATLGILAVTVAILRWEGVRPTALGISRYGAAVALGLVAGIWLVLNLAVLGVVTIAGGAVQFDLPSGLTPVQFGFFLVEQLLFVGLIEEFAWRGYLQSKLIDWASGRGLSVTRARAVGLLAAAVLFALWHVPQRVLIQGLGLGETAGSVVLLVGLALFLGLLYEATRSVVFVGLVHGSLNLNPVFVTGGVAGTTPAWVGTALLYGVPLLATLVAVVVYRRYVGWSGTRPGVGPTA</sequence>
<comment type="caution">
    <text evidence="3">The sequence shown here is derived from an EMBL/GenBank/DDBJ whole genome shotgun (WGS) entry which is preliminary data.</text>
</comment>
<feature type="transmembrane region" description="Helical" evidence="1">
    <location>
        <begin position="83"/>
        <end position="107"/>
    </location>
</feature>
<dbReference type="GO" id="GO:0004175">
    <property type="term" value="F:endopeptidase activity"/>
    <property type="evidence" value="ECO:0007669"/>
    <property type="project" value="UniProtKB-ARBA"/>
</dbReference>
<evidence type="ECO:0000313" key="3">
    <source>
        <dbReference type="EMBL" id="MFC5367747.1"/>
    </source>
</evidence>
<evidence type="ECO:0000259" key="2">
    <source>
        <dbReference type="Pfam" id="PF02517"/>
    </source>
</evidence>
<feature type="transmembrane region" description="Helical" evidence="1">
    <location>
        <begin position="167"/>
        <end position="185"/>
    </location>
</feature>
<feature type="domain" description="CAAX prenyl protease 2/Lysostaphin resistance protein A-like" evidence="2">
    <location>
        <begin position="129"/>
        <end position="235"/>
    </location>
</feature>
<evidence type="ECO:0000313" key="4">
    <source>
        <dbReference type="Proteomes" id="UP001596201"/>
    </source>
</evidence>
<accession>A0ABD5RD40</accession>
<dbReference type="GO" id="GO:0080120">
    <property type="term" value="P:CAAX-box protein maturation"/>
    <property type="evidence" value="ECO:0007669"/>
    <property type="project" value="UniProtKB-ARBA"/>
</dbReference>
<feature type="transmembrane region" description="Helical" evidence="1">
    <location>
        <begin position="191"/>
        <end position="216"/>
    </location>
</feature>
<dbReference type="Pfam" id="PF02517">
    <property type="entry name" value="Rce1-like"/>
    <property type="match status" value="1"/>
</dbReference>
<evidence type="ECO:0000256" key="1">
    <source>
        <dbReference type="SAM" id="Phobius"/>
    </source>
</evidence>
<feature type="transmembrane region" description="Helical" evidence="1">
    <location>
        <begin position="127"/>
        <end position="146"/>
    </location>
</feature>
<feature type="transmembrane region" description="Helical" evidence="1">
    <location>
        <begin position="250"/>
        <end position="272"/>
    </location>
</feature>
<dbReference type="InterPro" id="IPR003675">
    <property type="entry name" value="Rce1/LyrA-like_dom"/>
</dbReference>
<proteinExistence type="predicted"/>
<dbReference type="AlphaFoldDB" id="A0ABD5RD40"/>
<keyword evidence="4" id="KW-1185">Reference proteome</keyword>